<evidence type="ECO:0000313" key="10">
    <source>
        <dbReference type="Proteomes" id="UP000646244"/>
    </source>
</evidence>
<sequence length="211" mass="22056">MHGVTAEPAAQANGTFDGAGIDGPTYLDVVHSAQQTPAWINHLINDYSAYGLALFAVLMLLGWWQARNRHPEQAAQALAVPVITVGAFTISSLLKLLVREARPCQSLHVVTLEACPAPGDWSFPSNHATLAAAAAVALWFVSTRLGAIAAAFALAMAASRVWVGAHYPHDIAAGLAVGALVAAVLSVLVRSYAPVLSRILGRGPLRPLIAS</sequence>
<feature type="domain" description="Phosphatidic acid phosphatase type 2/haloperoxidase" evidence="8">
    <location>
        <begin position="74"/>
        <end position="186"/>
    </location>
</feature>
<dbReference type="PANTHER" id="PTHR14969">
    <property type="entry name" value="SPHINGOSINE-1-PHOSPHATE PHOSPHOHYDROLASE"/>
    <property type="match status" value="1"/>
</dbReference>
<keyword evidence="5 7" id="KW-1133">Transmembrane helix</keyword>
<evidence type="ECO:0000256" key="4">
    <source>
        <dbReference type="ARBA" id="ARBA00022801"/>
    </source>
</evidence>
<evidence type="ECO:0000256" key="3">
    <source>
        <dbReference type="ARBA" id="ARBA00022692"/>
    </source>
</evidence>
<comment type="subcellular location">
    <subcellularLocation>
        <location evidence="1">Cell membrane</location>
        <topology evidence="1">Multi-pass membrane protein</topology>
    </subcellularLocation>
</comment>
<protein>
    <submittedName>
        <fullName evidence="9">Phosphatase PAP2 family protein</fullName>
    </submittedName>
</protein>
<keyword evidence="6 7" id="KW-0472">Membrane</keyword>
<dbReference type="SMART" id="SM00014">
    <property type="entry name" value="acidPPc"/>
    <property type="match status" value="1"/>
</dbReference>
<dbReference type="Gene3D" id="1.20.144.10">
    <property type="entry name" value="Phosphatidic acid phosphatase type 2/haloperoxidase"/>
    <property type="match status" value="1"/>
</dbReference>
<keyword evidence="2" id="KW-1003">Cell membrane</keyword>
<dbReference type="RefSeq" id="WP_190111032.1">
    <property type="nucleotide sequence ID" value="NZ_BMVB01000012.1"/>
</dbReference>
<gene>
    <name evidence="9" type="ORF">GCM10010507_37980</name>
</gene>
<dbReference type="EMBL" id="BMVB01000012">
    <property type="protein sequence ID" value="GHC57700.1"/>
    <property type="molecule type" value="Genomic_DNA"/>
</dbReference>
<evidence type="ECO:0000259" key="8">
    <source>
        <dbReference type="SMART" id="SM00014"/>
    </source>
</evidence>
<evidence type="ECO:0000256" key="6">
    <source>
        <dbReference type="ARBA" id="ARBA00023136"/>
    </source>
</evidence>
<feature type="transmembrane region" description="Helical" evidence="7">
    <location>
        <begin position="130"/>
        <end position="159"/>
    </location>
</feature>
<organism evidence="9 10">
    <name type="scientific">Streptomyces cinnamoneus</name>
    <name type="common">Streptoverticillium cinnamoneum</name>
    <dbReference type="NCBI Taxonomy" id="53446"/>
    <lineage>
        <taxon>Bacteria</taxon>
        <taxon>Bacillati</taxon>
        <taxon>Actinomycetota</taxon>
        <taxon>Actinomycetes</taxon>
        <taxon>Kitasatosporales</taxon>
        <taxon>Streptomycetaceae</taxon>
        <taxon>Streptomyces</taxon>
        <taxon>Streptomyces cinnamoneus group</taxon>
    </lineage>
</organism>
<name>A0A918TQQ0_STRCJ</name>
<comment type="caution">
    <text evidence="9">The sequence shown here is derived from an EMBL/GenBank/DDBJ whole genome shotgun (WGS) entry which is preliminary data.</text>
</comment>
<reference evidence="9" key="1">
    <citation type="journal article" date="2014" name="Int. J. Syst. Evol. Microbiol.">
        <title>Complete genome sequence of Corynebacterium casei LMG S-19264T (=DSM 44701T), isolated from a smear-ripened cheese.</title>
        <authorList>
            <consortium name="US DOE Joint Genome Institute (JGI-PGF)"/>
            <person name="Walter F."/>
            <person name="Albersmeier A."/>
            <person name="Kalinowski J."/>
            <person name="Ruckert C."/>
        </authorList>
    </citation>
    <scope>NUCLEOTIDE SEQUENCE</scope>
    <source>
        <strain evidence="9">JCM 4633</strain>
    </source>
</reference>
<keyword evidence="4" id="KW-0378">Hydrolase</keyword>
<dbReference type="AlphaFoldDB" id="A0A918TQQ0"/>
<reference evidence="9" key="2">
    <citation type="submission" date="2020-09" db="EMBL/GenBank/DDBJ databases">
        <authorList>
            <person name="Sun Q."/>
            <person name="Ohkuma M."/>
        </authorList>
    </citation>
    <scope>NUCLEOTIDE SEQUENCE</scope>
    <source>
        <strain evidence="9">JCM 4633</strain>
    </source>
</reference>
<evidence type="ECO:0000256" key="7">
    <source>
        <dbReference type="SAM" id="Phobius"/>
    </source>
</evidence>
<dbReference type="Pfam" id="PF01569">
    <property type="entry name" value="PAP2"/>
    <property type="match status" value="1"/>
</dbReference>
<dbReference type="InterPro" id="IPR036938">
    <property type="entry name" value="PAP2/HPO_sf"/>
</dbReference>
<evidence type="ECO:0000313" key="9">
    <source>
        <dbReference type="EMBL" id="GHC57700.1"/>
    </source>
</evidence>
<feature type="transmembrane region" description="Helical" evidence="7">
    <location>
        <begin position="171"/>
        <end position="193"/>
    </location>
</feature>
<accession>A0A918TQQ0</accession>
<evidence type="ECO:0000256" key="5">
    <source>
        <dbReference type="ARBA" id="ARBA00022989"/>
    </source>
</evidence>
<feature type="transmembrane region" description="Helical" evidence="7">
    <location>
        <begin position="78"/>
        <end position="98"/>
    </location>
</feature>
<evidence type="ECO:0000256" key="1">
    <source>
        <dbReference type="ARBA" id="ARBA00004651"/>
    </source>
</evidence>
<feature type="transmembrane region" description="Helical" evidence="7">
    <location>
        <begin position="47"/>
        <end position="66"/>
    </location>
</feature>
<dbReference type="Proteomes" id="UP000646244">
    <property type="component" value="Unassembled WGS sequence"/>
</dbReference>
<dbReference type="PANTHER" id="PTHR14969:SF62">
    <property type="entry name" value="DECAPRENYLPHOSPHORYL-5-PHOSPHORIBOSE PHOSPHATASE RV3807C-RELATED"/>
    <property type="match status" value="1"/>
</dbReference>
<dbReference type="SUPFAM" id="SSF48317">
    <property type="entry name" value="Acid phosphatase/Vanadium-dependent haloperoxidase"/>
    <property type="match status" value="1"/>
</dbReference>
<proteinExistence type="predicted"/>
<keyword evidence="3 7" id="KW-0812">Transmembrane</keyword>
<evidence type="ECO:0000256" key="2">
    <source>
        <dbReference type="ARBA" id="ARBA00022475"/>
    </source>
</evidence>
<dbReference type="InterPro" id="IPR000326">
    <property type="entry name" value="PAP2/HPO"/>
</dbReference>
<dbReference type="GO" id="GO:0005886">
    <property type="term" value="C:plasma membrane"/>
    <property type="evidence" value="ECO:0007669"/>
    <property type="project" value="UniProtKB-SubCell"/>
</dbReference>
<dbReference type="GO" id="GO:0016787">
    <property type="term" value="F:hydrolase activity"/>
    <property type="evidence" value="ECO:0007669"/>
    <property type="project" value="UniProtKB-KW"/>
</dbReference>